<dbReference type="SUPFAM" id="SSF51197">
    <property type="entry name" value="Clavaminate synthase-like"/>
    <property type="match status" value="1"/>
</dbReference>
<sequence length="374" mass="42523">MKMIITLILILLVHLFQASSFNLKPEICADNIRLQRRALSLHSTKSRYANATPKPLHRNSNKQRAKSPSIRNSRPNLPSISEQLSYARNGHAAIRNSLDANVLKKLRTEIVKYCKKRELLAWQQKVEVAADSPSLAASCTSIEACQKELRRLGIPYSLPFLQYFHTNRDLPDVRKIAVHLAESAAVLLDVPSVRLYQDALFWKRPGDGPTPWHVDARMAPFDTSHLITFWIPLQAVPADGTALVFCSKSHSDFALPYWNSYKESAENPDSPWNRLEERYERDYSGMDSLVDYMPLDLGDMTAHSGWTLHCANANTGKHDRLALAITYVDARAPVRVRTDEGDSEDVWSYQDWISQVPRGTPDWDHPLVPIIWSK</sequence>
<dbReference type="Pfam" id="PF05721">
    <property type="entry name" value="PhyH"/>
    <property type="match status" value="1"/>
</dbReference>
<evidence type="ECO:0000256" key="2">
    <source>
        <dbReference type="SAM" id="MobiDB-lite"/>
    </source>
</evidence>
<keyword evidence="3" id="KW-0732">Signal</keyword>
<comment type="cofactor">
    <cofactor evidence="1">
        <name>Fe cation</name>
        <dbReference type="ChEBI" id="CHEBI:24875"/>
    </cofactor>
</comment>
<name>A0A1Z5KMY5_FISSO</name>
<dbReference type="OrthoDB" id="445007at2759"/>
<dbReference type="InterPro" id="IPR008775">
    <property type="entry name" value="Phytyl_CoA_dOase-like"/>
</dbReference>
<feature type="compositionally biased region" description="Basic residues" evidence="2">
    <location>
        <begin position="55"/>
        <end position="65"/>
    </location>
</feature>
<reference evidence="4 5" key="1">
    <citation type="journal article" date="2015" name="Plant Cell">
        <title>Oil accumulation by the oleaginous diatom Fistulifera solaris as revealed by the genome and transcriptome.</title>
        <authorList>
            <person name="Tanaka T."/>
            <person name="Maeda Y."/>
            <person name="Veluchamy A."/>
            <person name="Tanaka M."/>
            <person name="Abida H."/>
            <person name="Marechal E."/>
            <person name="Bowler C."/>
            <person name="Muto M."/>
            <person name="Sunaga Y."/>
            <person name="Tanaka M."/>
            <person name="Yoshino T."/>
            <person name="Taniguchi T."/>
            <person name="Fukuda Y."/>
            <person name="Nemoto M."/>
            <person name="Matsumoto M."/>
            <person name="Wong P.S."/>
            <person name="Aburatani S."/>
            <person name="Fujibuchi W."/>
        </authorList>
    </citation>
    <scope>NUCLEOTIDE SEQUENCE [LARGE SCALE GENOMIC DNA]</scope>
    <source>
        <strain evidence="4 5">JPCC DA0580</strain>
    </source>
</reference>
<comment type="caution">
    <text evidence="4">The sequence shown here is derived from an EMBL/GenBank/DDBJ whole genome shotgun (WGS) entry which is preliminary data.</text>
</comment>
<evidence type="ECO:0008006" key="6">
    <source>
        <dbReference type="Google" id="ProtNLM"/>
    </source>
</evidence>
<dbReference type="InParanoid" id="A0A1Z5KMY5"/>
<proteinExistence type="predicted"/>
<dbReference type="PANTHER" id="PTHR20883">
    <property type="entry name" value="PHYTANOYL-COA DIOXYGENASE DOMAIN CONTAINING 1"/>
    <property type="match status" value="1"/>
</dbReference>
<evidence type="ECO:0000313" key="4">
    <source>
        <dbReference type="EMBL" id="GAX27442.1"/>
    </source>
</evidence>
<evidence type="ECO:0000256" key="3">
    <source>
        <dbReference type="SAM" id="SignalP"/>
    </source>
</evidence>
<organism evidence="4 5">
    <name type="scientific">Fistulifera solaris</name>
    <name type="common">Oleaginous diatom</name>
    <dbReference type="NCBI Taxonomy" id="1519565"/>
    <lineage>
        <taxon>Eukaryota</taxon>
        <taxon>Sar</taxon>
        <taxon>Stramenopiles</taxon>
        <taxon>Ochrophyta</taxon>
        <taxon>Bacillariophyta</taxon>
        <taxon>Bacillariophyceae</taxon>
        <taxon>Bacillariophycidae</taxon>
        <taxon>Naviculales</taxon>
        <taxon>Naviculaceae</taxon>
        <taxon>Fistulifera</taxon>
    </lineage>
</organism>
<evidence type="ECO:0000256" key="1">
    <source>
        <dbReference type="ARBA" id="ARBA00001962"/>
    </source>
</evidence>
<feature type="region of interest" description="Disordered" evidence="2">
    <location>
        <begin position="44"/>
        <end position="77"/>
    </location>
</feature>
<dbReference type="Gene3D" id="2.60.120.620">
    <property type="entry name" value="q2cbj1_9rhob like domain"/>
    <property type="match status" value="1"/>
</dbReference>
<keyword evidence="5" id="KW-1185">Reference proteome</keyword>
<dbReference type="PANTHER" id="PTHR20883:SF49">
    <property type="entry name" value="PHYTANOYL-COA DIOXYGENASE"/>
    <property type="match status" value="1"/>
</dbReference>
<feature type="chain" id="PRO_5012193562" description="Phytanoyl-CoA dioxygenase" evidence="3">
    <location>
        <begin position="19"/>
        <end position="374"/>
    </location>
</feature>
<feature type="signal peptide" evidence="3">
    <location>
        <begin position="1"/>
        <end position="18"/>
    </location>
</feature>
<dbReference type="EMBL" id="BDSP01000257">
    <property type="protein sequence ID" value="GAX27442.1"/>
    <property type="molecule type" value="Genomic_DNA"/>
</dbReference>
<evidence type="ECO:0000313" key="5">
    <source>
        <dbReference type="Proteomes" id="UP000198406"/>
    </source>
</evidence>
<dbReference type="Proteomes" id="UP000198406">
    <property type="component" value="Unassembled WGS sequence"/>
</dbReference>
<gene>
    <name evidence="4" type="ORF">FisN_23Hh094</name>
</gene>
<dbReference type="AlphaFoldDB" id="A0A1Z5KMY5"/>
<accession>A0A1Z5KMY5</accession>
<protein>
    <recommendedName>
        <fullName evidence="6">Phytanoyl-CoA dioxygenase</fullName>
    </recommendedName>
</protein>